<protein>
    <recommendedName>
        <fullName evidence="5">3'-5' exonuclease domain-containing protein</fullName>
    </recommendedName>
</protein>
<dbReference type="KEGG" id="dpx:DAPPUDRAFT_341412"/>
<accession>E9I5D6</accession>
<feature type="domain" description="3'-5' exonuclease" evidence="5">
    <location>
        <begin position="62"/>
        <end position="242"/>
    </location>
</feature>
<dbReference type="InterPro" id="IPR012337">
    <property type="entry name" value="RNaseH-like_sf"/>
</dbReference>
<dbReference type="Gene3D" id="3.30.420.10">
    <property type="entry name" value="Ribonuclease H-like superfamily/Ribonuclease H"/>
    <property type="match status" value="1"/>
</dbReference>
<evidence type="ECO:0000313" key="6">
    <source>
        <dbReference type="EMBL" id="EFX60794.1"/>
    </source>
</evidence>
<gene>
    <name evidence="6" type="ORF">DAPPUDRAFT_341412</name>
</gene>
<keyword evidence="7" id="KW-1185">Reference proteome</keyword>
<evidence type="ECO:0000259" key="5">
    <source>
        <dbReference type="SMART" id="SM00474"/>
    </source>
</evidence>
<dbReference type="InterPro" id="IPR002562">
    <property type="entry name" value="3'-5'_exonuclease_dom"/>
</dbReference>
<dbReference type="SMART" id="SM00474">
    <property type="entry name" value="35EXOc"/>
    <property type="match status" value="1"/>
</dbReference>
<dbReference type="STRING" id="6669.E9I5D6"/>
<reference evidence="6 7" key="1">
    <citation type="journal article" date="2011" name="Science">
        <title>The ecoresponsive genome of Daphnia pulex.</title>
        <authorList>
            <person name="Colbourne J.K."/>
            <person name="Pfrender M.E."/>
            <person name="Gilbert D."/>
            <person name="Thomas W.K."/>
            <person name="Tucker A."/>
            <person name="Oakley T.H."/>
            <person name="Tokishita S."/>
            <person name="Aerts A."/>
            <person name="Arnold G.J."/>
            <person name="Basu M.K."/>
            <person name="Bauer D.J."/>
            <person name="Caceres C.E."/>
            <person name="Carmel L."/>
            <person name="Casola C."/>
            <person name="Choi J.H."/>
            <person name="Detter J.C."/>
            <person name="Dong Q."/>
            <person name="Dusheyko S."/>
            <person name="Eads B.D."/>
            <person name="Frohlich T."/>
            <person name="Geiler-Samerotte K.A."/>
            <person name="Gerlach D."/>
            <person name="Hatcher P."/>
            <person name="Jogdeo S."/>
            <person name="Krijgsveld J."/>
            <person name="Kriventseva E.V."/>
            <person name="Kultz D."/>
            <person name="Laforsch C."/>
            <person name="Lindquist E."/>
            <person name="Lopez J."/>
            <person name="Manak J.R."/>
            <person name="Muller J."/>
            <person name="Pangilinan J."/>
            <person name="Patwardhan R.P."/>
            <person name="Pitluck S."/>
            <person name="Pritham E.J."/>
            <person name="Rechtsteiner A."/>
            <person name="Rho M."/>
            <person name="Rogozin I.B."/>
            <person name="Sakarya O."/>
            <person name="Salamov A."/>
            <person name="Schaack S."/>
            <person name="Shapiro H."/>
            <person name="Shiga Y."/>
            <person name="Skalitzky C."/>
            <person name="Smith Z."/>
            <person name="Souvorov A."/>
            <person name="Sung W."/>
            <person name="Tang Z."/>
            <person name="Tsuchiya D."/>
            <person name="Tu H."/>
            <person name="Vos H."/>
            <person name="Wang M."/>
            <person name="Wolf Y.I."/>
            <person name="Yamagata H."/>
            <person name="Yamada T."/>
            <person name="Ye Y."/>
            <person name="Shaw J.R."/>
            <person name="Andrews J."/>
            <person name="Crease T.J."/>
            <person name="Tang H."/>
            <person name="Lucas S.M."/>
            <person name="Robertson H.M."/>
            <person name="Bork P."/>
            <person name="Koonin E.V."/>
            <person name="Zdobnov E.M."/>
            <person name="Grigoriev I.V."/>
            <person name="Lynch M."/>
            <person name="Boore J.L."/>
        </authorList>
    </citation>
    <scope>NUCLEOTIDE SEQUENCE [LARGE SCALE GENOMIC DNA]</scope>
</reference>
<dbReference type="GO" id="GO:0005634">
    <property type="term" value="C:nucleus"/>
    <property type="evidence" value="ECO:0000318"/>
    <property type="project" value="GO_Central"/>
</dbReference>
<sequence length="292" mass="32610">MSADRKWPLLSIVSIGIGFSTIFIVETGRSLARAALRWQFSKKSNAIQTRLKEKLENPLAATTIVTRISEWDEVYSVLLKDCLEVPILGFDCEWSNVDGNTQPIALIQLASHQGVCSLVRVCCLSTLPESLKNILTNPKILKVEVVTWEDASKLKRDLGMQFCGGYYVRHLIFRHPKRESLLSKSGLLGLSEQLLGTVLNKHFSVRCSDWEAENLSTIQVKYAAQDAIASIAICLKLVAETRAPDLSNVWSVSNMHEFYTLWATKAAVPDLKFRLPSTNKNVGTLNSNSKEK</sequence>
<organism evidence="6 7">
    <name type="scientific">Daphnia pulex</name>
    <name type="common">Water flea</name>
    <dbReference type="NCBI Taxonomy" id="6669"/>
    <lineage>
        <taxon>Eukaryota</taxon>
        <taxon>Metazoa</taxon>
        <taxon>Ecdysozoa</taxon>
        <taxon>Arthropoda</taxon>
        <taxon>Crustacea</taxon>
        <taxon>Branchiopoda</taxon>
        <taxon>Diplostraca</taxon>
        <taxon>Cladocera</taxon>
        <taxon>Anomopoda</taxon>
        <taxon>Daphniidae</taxon>
        <taxon>Daphnia</taxon>
    </lineage>
</organism>
<evidence type="ECO:0000256" key="3">
    <source>
        <dbReference type="ARBA" id="ARBA00022839"/>
    </source>
</evidence>
<keyword evidence="4" id="KW-0472">Membrane</keyword>
<proteinExistence type="predicted"/>
<dbReference type="CDD" id="cd06141">
    <property type="entry name" value="WRN_exo"/>
    <property type="match status" value="1"/>
</dbReference>
<dbReference type="InParanoid" id="E9I5D6"/>
<dbReference type="InterPro" id="IPR051132">
    <property type="entry name" value="3-5_Exonuclease_domain"/>
</dbReference>
<keyword evidence="4" id="KW-1133">Transmembrane helix</keyword>
<dbReference type="GO" id="GO:0005737">
    <property type="term" value="C:cytoplasm"/>
    <property type="evidence" value="ECO:0000318"/>
    <property type="project" value="GO_Central"/>
</dbReference>
<keyword evidence="2" id="KW-0378">Hydrolase</keyword>
<evidence type="ECO:0000313" key="7">
    <source>
        <dbReference type="Proteomes" id="UP000000305"/>
    </source>
</evidence>
<dbReference type="AlphaFoldDB" id="E9I5D6"/>
<dbReference type="OrthoDB" id="1920326at2759"/>
<keyword evidence="1" id="KW-0540">Nuclease</keyword>
<dbReference type="GO" id="GO:0006139">
    <property type="term" value="P:nucleobase-containing compound metabolic process"/>
    <property type="evidence" value="ECO:0007669"/>
    <property type="project" value="InterPro"/>
</dbReference>
<dbReference type="GO" id="GO:0008408">
    <property type="term" value="F:3'-5' exonuclease activity"/>
    <property type="evidence" value="ECO:0000318"/>
    <property type="project" value="GO_Central"/>
</dbReference>
<dbReference type="eggNOG" id="KOG4373">
    <property type="taxonomic scope" value="Eukaryota"/>
</dbReference>
<keyword evidence="4" id="KW-0812">Transmembrane</keyword>
<dbReference type="PANTHER" id="PTHR13620:SF104">
    <property type="entry name" value="EXONUCLEASE 3'-5' DOMAIN-CONTAINING PROTEIN 2"/>
    <property type="match status" value="1"/>
</dbReference>
<feature type="non-terminal residue" evidence="6">
    <location>
        <position position="292"/>
    </location>
</feature>
<dbReference type="HOGENOM" id="CLU_954981_0_0_1"/>
<dbReference type="Proteomes" id="UP000000305">
    <property type="component" value="Unassembled WGS sequence"/>
</dbReference>
<evidence type="ECO:0000256" key="1">
    <source>
        <dbReference type="ARBA" id="ARBA00022722"/>
    </source>
</evidence>
<dbReference type="PANTHER" id="PTHR13620">
    <property type="entry name" value="3-5 EXONUCLEASE"/>
    <property type="match status" value="1"/>
</dbReference>
<keyword evidence="3" id="KW-0269">Exonuclease</keyword>
<dbReference type="SUPFAM" id="SSF53098">
    <property type="entry name" value="Ribonuclease H-like"/>
    <property type="match status" value="1"/>
</dbReference>
<evidence type="ECO:0000256" key="2">
    <source>
        <dbReference type="ARBA" id="ARBA00022801"/>
    </source>
</evidence>
<feature type="transmembrane region" description="Helical" evidence="4">
    <location>
        <begin position="7"/>
        <end position="25"/>
    </location>
</feature>
<evidence type="ECO:0000256" key="4">
    <source>
        <dbReference type="SAM" id="Phobius"/>
    </source>
</evidence>
<name>E9I5D6_DAPPU</name>
<dbReference type="InterPro" id="IPR036397">
    <property type="entry name" value="RNaseH_sf"/>
</dbReference>
<dbReference type="GO" id="GO:0003676">
    <property type="term" value="F:nucleic acid binding"/>
    <property type="evidence" value="ECO:0007669"/>
    <property type="project" value="InterPro"/>
</dbReference>
<dbReference type="Pfam" id="PF01612">
    <property type="entry name" value="DNA_pol_A_exo1"/>
    <property type="match status" value="1"/>
</dbReference>
<dbReference type="PhylomeDB" id="E9I5D6"/>
<dbReference type="EMBL" id="GL735575">
    <property type="protein sequence ID" value="EFX60794.1"/>
    <property type="molecule type" value="Genomic_DNA"/>
</dbReference>
<dbReference type="OMA" id="IFIVETG"/>